<feature type="transmembrane region" description="Helical" evidence="2">
    <location>
        <begin position="155"/>
        <end position="174"/>
    </location>
</feature>
<feature type="transmembrane region" description="Helical" evidence="2">
    <location>
        <begin position="195"/>
        <end position="212"/>
    </location>
</feature>
<name>A0ABV5CTN9_9ACTN</name>
<evidence type="ECO:0000313" key="3">
    <source>
        <dbReference type="EMBL" id="MFB6395377.1"/>
    </source>
</evidence>
<dbReference type="InterPro" id="IPR021215">
    <property type="entry name" value="DUF2752"/>
</dbReference>
<keyword evidence="2" id="KW-0472">Membrane</keyword>
<organism evidence="3 4">
    <name type="scientific">Polymorphospora lycopeni</name>
    <dbReference type="NCBI Taxonomy" id="3140240"/>
    <lineage>
        <taxon>Bacteria</taxon>
        <taxon>Bacillati</taxon>
        <taxon>Actinomycetota</taxon>
        <taxon>Actinomycetes</taxon>
        <taxon>Micromonosporales</taxon>
        <taxon>Micromonosporaceae</taxon>
        <taxon>Polymorphospora</taxon>
    </lineage>
</organism>
<keyword evidence="4" id="KW-1185">Reference proteome</keyword>
<evidence type="ECO:0000313" key="4">
    <source>
        <dbReference type="Proteomes" id="UP001582793"/>
    </source>
</evidence>
<gene>
    <name evidence="3" type="ORF">AAFH96_20010</name>
</gene>
<protein>
    <submittedName>
        <fullName evidence="3">DUF2752 domain-containing protein</fullName>
    </submittedName>
</protein>
<evidence type="ECO:0000256" key="1">
    <source>
        <dbReference type="SAM" id="MobiDB-lite"/>
    </source>
</evidence>
<proteinExistence type="predicted"/>
<accession>A0ABV5CTN9</accession>
<keyword evidence="2" id="KW-0812">Transmembrane</keyword>
<dbReference type="RefSeq" id="WP_375735202.1">
    <property type="nucleotide sequence ID" value="NZ_JBCGDC010000057.1"/>
</dbReference>
<keyword evidence="2" id="KW-1133">Transmembrane helix</keyword>
<comment type="caution">
    <text evidence="3">The sequence shown here is derived from an EMBL/GenBank/DDBJ whole genome shotgun (WGS) entry which is preliminary data.</text>
</comment>
<sequence>MAIVVDPKAGLTTGAPAPDGPEQGPPPVPAGQPTMMPPAGWQPGPDGQWQAAPEGWQPGPDGQWQPAPAFVPAEPDRFTRFMTKLWNRAPRWAAPVAALGCVAAALGTVLVMDPTRSSPDAMPSCLLKMTTGLDCPGCGGTRAVWYLMHGDLGAAARHHLVFVFVVPFLVYLYVAWAAQHMFGRRLPQLRITPKTIGVVLAVWFTFSALRNLPWAPFDWFYV</sequence>
<dbReference type="Pfam" id="PF10825">
    <property type="entry name" value="DUF2752"/>
    <property type="match status" value="1"/>
</dbReference>
<dbReference type="EMBL" id="JBCGDC010000057">
    <property type="protein sequence ID" value="MFB6395377.1"/>
    <property type="molecule type" value="Genomic_DNA"/>
</dbReference>
<reference evidence="3 4" key="1">
    <citation type="submission" date="2024-04" db="EMBL/GenBank/DDBJ databases">
        <title>Polymorphospora sp. isolated from Baiyangdian Lake in Xiong'an New Area.</title>
        <authorList>
            <person name="Zhang X."/>
            <person name="Liu J."/>
        </authorList>
    </citation>
    <scope>NUCLEOTIDE SEQUENCE [LARGE SCALE GENOMIC DNA]</scope>
    <source>
        <strain evidence="3 4">2-325</strain>
    </source>
</reference>
<feature type="transmembrane region" description="Helical" evidence="2">
    <location>
        <begin position="92"/>
        <end position="112"/>
    </location>
</feature>
<dbReference type="Proteomes" id="UP001582793">
    <property type="component" value="Unassembled WGS sequence"/>
</dbReference>
<feature type="region of interest" description="Disordered" evidence="1">
    <location>
        <begin position="1"/>
        <end position="68"/>
    </location>
</feature>
<evidence type="ECO:0000256" key="2">
    <source>
        <dbReference type="SAM" id="Phobius"/>
    </source>
</evidence>